<dbReference type="EMBL" id="MT144016">
    <property type="protein sequence ID" value="QJA46608.1"/>
    <property type="molecule type" value="Genomic_DNA"/>
</dbReference>
<name>A0A6H1ZGF2_9ZZZZ</name>
<organism evidence="1">
    <name type="scientific">viral metagenome</name>
    <dbReference type="NCBI Taxonomy" id="1070528"/>
    <lineage>
        <taxon>unclassified sequences</taxon>
        <taxon>metagenomes</taxon>
        <taxon>organismal metagenomes</taxon>
    </lineage>
</organism>
<gene>
    <name evidence="1" type="ORF">TM448A00467_0008</name>
</gene>
<dbReference type="AlphaFoldDB" id="A0A6H1ZGF2"/>
<reference evidence="1" key="1">
    <citation type="submission" date="2020-03" db="EMBL/GenBank/DDBJ databases">
        <title>The deep terrestrial virosphere.</title>
        <authorList>
            <person name="Holmfeldt K."/>
            <person name="Nilsson E."/>
            <person name="Simone D."/>
            <person name="Lopez-Fernandez M."/>
            <person name="Wu X."/>
            <person name="de Brujin I."/>
            <person name="Lundin D."/>
            <person name="Andersson A."/>
            <person name="Bertilsson S."/>
            <person name="Dopson M."/>
        </authorList>
    </citation>
    <scope>NUCLEOTIDE SEQUENCE</scope>
    <source>
        <strain evidence="1">TM448A00467</strain>
    </source>
</reference>
<evidence type="ECO:0000313" key="1">
    <source>
        <dbReference type="EMBL" id="QJA46608.1"/>
    </source>
</evidence>
<protein>
    <submittedName>
        <fullName evidence="1">Uncharacterized protein</fullName>
    </submittedName>
</protein>
<proteinExistence type="predicted"/>
<sequence>MPYSSELKKSNFALYAIVTRFLGIDDSEIDAMTEDDVRDALYIASGYSTADIALWTPQQRHEAYRNIMRVWYETSALPVGPADIIETPEPTQYVPPVEPIEEPAVGEPGDYWTDPGFYDYMSSIMSPEDVMYWMQRPTDETEEWYQDYQFSLVSQPVRPPPVPPSPSGQVEITNPETGEVMLVPQPYGWENMADDERVAWALDNFGATYTPVVVEQPIEPLGRDFVQWMIGQGLTIEQINGMTPEEIATYRVDYQSYLDSVGAIPTVGNTGLTQDEINQILAIMGYDQATIDGMSLDEIDGYIAQYGEYVDATLDTDESYTDYVTRLENEKWMTPPPSSFAGWGQQWAQDAQGNWVQTEMSPEDAASQAQWAIDPSNWWQVVSKERQLGQQTYSGQTPEALARYAPGIEQGTQAINIDPSQQYEMYTPSAQDWANLSSTTQRQLQSWFSGNMADTDYTTWEEEMRKLSPSMPTEYLQRR</sequence>
<accession>A0A6H1ZGF2</accession>